<reference evidence="3" key="1">
    <citation type="submission" date="2024-07" db="EMBL/GenBank/DDBJ databases">
        <authorList>
            <person name="Yu S.T."/>
        </authorList>
    </citation>
    <scope>NUCLEOTIDE SEQUENCE</scope>
    <source>
        <strain evidence="3">R28</strain>
    </source>
</reference>
<sequence>MTTNTGTSIKGSATGGRRAVRNFAPLFIDVAVPLGAYYLLKNGFGTSTLMALGLSSVVPAVRTGWGVVKAREVNGLAALILFVNVVSLLLGFVAGDPRLMIAKDSAVSSTIGIGIIVSVVLGKPMMTAGMKPWVVKGDPGREAAWARLHAGSARFRRAERVFSLVWGVVLLAECVVRVVGAYTLPVDTMVWVGNVIMVVGMGVGFLVSGALGAGPMAGMVIAEAKSEAKAMRHGARAGEGETEAGRPVESSEVDLDSANLATAK</sequence>
<name>A0AB39QBY2_9ACTN</name>
<gene>
    <name evidence="3" type="ORF">AB5J49_46215</name>
</gene>
<dbReference type="AlphaFoldDB" id="A0AB39QBY2"/>
<evidence type="ECO:0000256" key="1">
    <source>
        <dbReference type="SAM" id="MobiDB-lite"/>
    </source>
</evidence>
<keyword evidence="2" id="KW-1133">Transmembrane helix</keyword>
<accession>A0AB39QBY2</accession>
<evidence type="ECO:0000313" key="3">
    <source>
        <dbReference type="EMBL" id="XDQ40149.1"/>
    </source>
</evidence>
<feature type="transmembrane region" description="Helical" evidence="2">
    <location>
        <begin position="161"/>
        <end position="184"/>
    </location>
</feature>
<feature type="region of interest" description="Disordered" evidence="1">
    <location>
        <begin position="231"/>
        <end position="264"/>
    </location>
</feature>
<keyword evidence="2" id="KW-0812">Transmembrane</keyword>
<protein>
    <submittedName>
        <fullName evidence="3">VC0807 family protein</fullName>
    </submittedName>
</protein>
<feature type="transmembrane region" description="Helical" evidence="2">
    <location>
        <begin position="106"/>
        <end position="122"/>
    </location>
</feature>
<proteinExistence type="predicted"/>
<dbReference type="NCBIfam" id="NF041646">
    <property type="entry name" value="VC0807_fam"/>
    <property type="match status" value="1"/>
</dbReference>
<feature type="transmembrane region" description="Helical" evidence="2">
    <location>
        <begin position="196"/>
        <end position="222"/>
    </location>
</feature>
<dbReference type="RefSeq" id="WP_369174855.1">
    <property type="nucleotide sequence ID" value="NZ_CP163439.1"/>
</dbReference>
<feature type="transmembrane region" description="Helical" evidence="2">
    <location>
        <begin position="44"/>
        <end position="61"/>
    </location>
</feature>
<feature type="compositionally biased region" description="Basic and acidic residues" evidence="1">
    <location>
        <begin position="231"/>
        <end position="246"/>
    </location>
</feature>
<evidence type="ECO:0000256" key="2">
    <source>
        <dbReference type="SAM" id="Phobius"/>
    </source>
</evidence>
<keyword evidence="2" id="KW-0472">Membrane</keyword>
<dbReference type="EMBL" id="CP163439">
    <property type="protein sequence ID" value="XDQ40149.1"/>
    <property type="molecule type" value="Genomic_DNA"/>
</dbReference>
<organism evidence="3">
    <name type="scientific">Streptomyces sp. R28</name>
    <dbReference type="NCBI Taxonomy" id="3238628"/>
    <lineage>
        <taxon>Bacteria</taxon>
        <taxon>Bacillati</taxon>
        <taxon>Actinomycetota</taxon>
        <taxon>Actinomycetes</taxon>
        <taxon>Kitasatosporales</taxon>
        <taxon>Streptomycetaceae</taxon>
        <taxon>Streptomyces</taxon>
    </lineage>
</organism>
<feature type="transmembrane region" description="Helical" evidence="2">
    <location>
        <begin position="73"/>
        <end position="94"/>
    </location>
</feature>
<feature type="transmembrane region" description="Helical" evidence="2">
    <location>
        <begin position="20"/>
        <end position="38"/>
    </location>
</feature>